<evidence type="ECO:0000256" key="1">
    <source>
        <dbReference type="SAM" id="MobiDB-lite"/>
    </source>
</evidence>
<keyword evidence="3" id="KW-1185">Reference proteome</keyword>
<organism evidence="2 3">
    <name type="scientific">Paramecium primaurelia</name>
    <dbReference type="NCBI Taxonomy" id="5886"/>
    <lineage>
        <taxon>Eukaryota</taxon>
        <taxon>Sar</taxon>
        <taxon>Alveolata</taxon>
        <taxon>Ciliophora</taxon>
        <taxon>Intramacronucleata</taxon>
        <taxon>Oligohymenophorea</taxon>
        <taxon>Peniculida</taxon>
        <taxon>Parameciidae</taxon>
        <taxon>Paramecium</taxon>
    </lineage>
</organism>
<evidence type="ECO:0000313" key="2">
    <source>
        <dbReference type="EMBL" id="CAD8090550.1"/>
    </source>
</evidence>
<evidence type="ECO:0000313" key="3">
    <source>
        <dbReference type="Proteomes" id="UP000688137"/>
    </source>
</evidence>
<protein>
    <submittedName>
        <fullName evidence="2">Uncharacterized protein</fullName>
    </submittedName>
</protein>
<sequence>MNNLHCQKKKRIHEVTYAQRVINSVKPDIENIKLNENLFQAQQMAKHSSTLIRDIQKDVRLTLKKYDSYIKISESNRKITDNKFTESTRRYQSESPLKQQEQTEKELETLRQQQRILITLLNNLQQQEKLIVSQTSPNPEPYPKPVIDKQWFEQKTKQLQQIQKSQAQIENPSSKRLEKSDVIQIDLSKVKRSPNSKSSSAQHFFSPTKNPIKNSVTYFQNQTSSYAKLHRKQSNSPQKWGQYGVIGQQKPEKNLMVSKRNEQWKQRVDNKIRNEVLKKQEKEIKACTFKPKILSKTPKSNHNSKETSTDFNDIMFLIDDINEFNDKFKRSTIKK</sequence>
<dbReference type="AlphaFoldDB" id="A0A8S1NCX6"/>
<reference evidence="2" key="1">
    <citation type="submission" date="2021-01" db="EMBL/GenBank/DDBJ databases">
        <authorList>
            <consortium name="Genoscope - CEA"/>
            <person name="William W."/>
        </authorList>
    </citation>
    <scope>NUCLEOTIDE SEQUENCE</scope>
</reference>
<dbReference type="EMBL" id="CAJJDM010000089">
    <property type="protein sequence ID" value="CAD8090550.1"/>
    <property type="molecule type" value="Genomic_DNA"/>
</dbReference>
<dbReference type="Proteomes" id="UP000688137">
    <property type="component" value="Unassembled WGS sequence"/>
</dbReference>
<dbReference type="OMA" id="QQKPEKN"/>
<gene>
    <name evidence="2" type="ORF">PPRIM_AZ9-3.1.T0860091</name>
</gene>
<comment type="caution">
    <text evidence="2">The sequence shown here is derived from an EMBL/GenBank/DDBJ whole genome shotgun (WGS) entry which is preliminary data.</text>
</comment>
<feature type="compositionally biased region" description="Basic and acidic residues" evidence="1">
    <location>
        <begin position="83"/>
        <end position="92"/>
    </location>
</feature>
<accession>A0A8S1NCX6</accession>
<proteinExistence type="predicted"/>
<feature type="region of interest" description="Disordered" evidence="1">
    <location>
        <begin position="83"/>
        <end position="106"/>
    </location>
</feature>
<name>A0A8S1NCX6_PARPR</name>